<comment type="caution">
    <text evidence="1">The sequence shown here is derived from an EMBL/GenBank/DDBJ whole genome shotgun (WGS) entry which is preliminary data.</text>
</comment>
<dbReference type="AlphaFoldDB" id="A0A1X0AYB0"/>
<dbReference type="InterPro" id="IPR058532">
    <property type="entry name" value="YjbR/MT2646/Rv2570-like"/>
</dbReference>
<evidence type="ECO:0000313" key="1">
    <source>
        <dbReference type="EMBL" id="ORA35023.1"/>
    </source>
</evidence>
<dbReference type="STRING" id="1927124.BST13_15080"/>
<organism evidence="1 2">
    <name type="scientific">Mycobacterium aquaticum</name>
    <dbReference type="NCBI Taxonomy" id="1927124"/>
    <lineage>
        <taxon>Bacteria</taxon>
        <taxon>Bacillati</taxon>
        <taxon>Actinomycetota</taxon>
        <taxon>Actinomycetes</taxon>
        <taxon>Mycobacteriales</taxon>
        <taxon>Mycobacteriaceae</taxon>
        <taxon>Mycobacterium</taxon>
    </lineage>
</organism>
<protein>
    <recommendedName>
        <fullName evidence="3">MmcQ/YjbR family DNA-binding protein</fullName>
    </recommendedName>
</protein>
<accession>A0A1X0AYB0</accession>
<dbReference type="Proteomes" id="UP000192448">
    <property type="component" value="Unassembled WGS sequence"/>
</dbReference>
<dbReference type="Pfam" id="PF04237">
    <property type="entry name" value="YjbR"/>
    <property type="match status" value="1"/>
</dbReference>
<gene>
    <name evidence="1" type="ORF">BST13_15080</name>
</gene>
<evidence type="ECO:0000313" key="2">
    <source>
        <dbReference type="Proteomes" id="UP000192448"/>
    </source>
</evidence>
<name>A0A1X0AYB0_9MYCO</name>
<dbReference type="OrthoDB" id="6167040at2"/>
<dbReference type="RefSeq" id="WP_083164837.1">
    <property type="nucleotide sequence ID" value="NZ_MVHF01000013.1"/>
</dbReference>
<dbReference type="EMBL" id="MVHF01000013">
    <property type="protein sequence ID" value="ORA35023.1"/>
    <property type="molecule type" value="Genomic_DNA"/>
</dbReference>
<sequence>MVDWDDVARVVAALPETSQTSPRTWRVRKKLVAWERPLRKADFEALGDDAPDGDILGARVPDEGVKWALIADSPDIYFTTPHFDGYPAILVRLAAIDIPELTELITESWLTQAPKTVAKKFLADSQG</sequence>
<reference evidence="1 2" key="1">
    <citation type="submission" date="2017-02" db="EMBL/GenBank/DDBJ databases">
        <title>The new phylogeny of genus Mycobacterium.</title>
        <authorList>
            <person name="Tortoli E."/>
            <person name="Trovato A."/>
            <person name="Cirillo D.M."/>
        </authorList>
    </citation>
    <scope>NUCLEOTIDE SEQUENCE [LARGE SCALE GENOMIC DNA]</scope>
    <source>
        <strain evidence="1 2">RW6</strain>
    </source>
</reference>
<proteinExistence type="predicted"/>
<evidence type="ECO:0008006" key="3">
    <source>
        <dbReference type="Google" id="ProtNLM"/>
    </source>
</evidence>
<keyword evidence="2" id="KW-1185">Reference proteome</keyword>